<accession>A0ABT0BK23</accession>
<evidence type="ECO:0000256" key="1">
    <source>
        <dbReference type="ARBA" id="ARBA00022679"/>
    </source>
</evidence>
<keyword evidence="2" id="KW-0012">Acyltransferase</keyword>
<evidence type="ECO:0000313" key="4">
    <source>
        <dbReference type="EMBL" id="MCJ2185390.1"/>
    </source>
</evidence>
<protein>
    <submittedName>
        <fullName evidence="4">GNAT family N-acetyltransferase</fullName>
    </submittedName>
</protein>
<organism evidence="4 5">
    <name type="scientific">Novosphingobium beihaiensis</name>
    <dbReference type="NCBI Taxonomy" id="2930389"/>
    <lineage>
        <taxon>Bacteria</taxon>
        <taxon>Pseudomonadati</taxon>
        <taxon>Pseudomonadota</taxon>
        <taxon>Alphaproteobacteria</taxon>
        <taxon>Sphingomonadales</taxon>
        <taxon>Sphingomonadaceae</taxon>
        <taxon>Novosphingobium</taxon>
    </lineage>
</organism>
<proteinExistence type="predicted"/>
<dbReference type="EMBL" id="JALHLG010000001">
    <property type="protein sequence ID" value="MCJ2185390.1"/>
    <property type="molecule type" value="Genomic_DNA"/>
</dbReference>
<name>A0ABT0BK23_9SPHN</name>
<dbReference type="Pfam" id="PF00583">
    <property type="entry name" value="Acetyltransf_1"/>
    <property type="match status" value="1"/>
</dbReference>
<evidence type="ECO:0000259" key="3">
    <source>
        <dbReference type="PROSITE" id="PS51186"/>
    </source>
</evidence>
<dbReference type="Proteomes" id="UP001202281">
    <property type="component" value="Unassembled WGS sequence"/>
</dbReference>
<comment type="caution">
    <text evidence="4">The sequence shown here is derived from an EMBL/GenBank/DDBJ whole genome shotgun (WGS) entry which is preliminary data.</text>
</comment>
<keyword evidence="1" id="KW-0808">Transferase</keyword>
<keyword evidence="5" id="KW-1185">Reference proteome</keyword>
<dbReference type="PROSITE" id="PS51186">
    <property type="entry name" value="GNAT"/>
    <property type="match status" value="1"/>
</dbReference>
<sequence>MLGIADLPNGVRLRAATTADAQLERSIHDANRQDLTLIDGETEFVRSVMDFQYRAKNDGHASAYPNAHYYMIEKSGDVAGRLMIDFGHNEVHIVDITVLPAWHGQGIGTTVLQAMQKVAGSMAVPVTLSVKHHNYGAVKLYRQLGFLPDPDIPPTASHMLLRWEPAREHMAPRIVMPGA</sequence>
<dbReference type="PANTHER" id="PTHR43800">
    <property type="entry name" value="PEPTIDYL-LYSINE N-ACETYLTRANSFERASE YJAB"/>
    <property type="match status" value="1"/>
</dbReference>
<dbReference type="PANTHER" id="PTHR43800:SF1">
    <property type="entry name" value="PEPTIDYL-LYSINE N-ACETYLTRANSFERASE YJAB"/>
    <property type="match status" value="1"/>
</dbReference>
<gene>
    <name evidence="4" type="ORF">MTR66_01010</name>
</gene>
<dbReference type="InterPro" id="IPR000182">
    <property type="entry name" value="GNAT_dom"/>
</dbReference>
<dbReference type="Gene3D" id="3.40.630.30">
    <property type="match status" value="1"/>
</dbReference>
<dbReference type="RefSeq" id="WP_243917130.1">
    <property type="nucleotide sequence ID" value="NZ_JALHLG010000001.1"/>
</dbReference>
<reference evidence="4 5" key="1">
    <citation type="submission" date="2022-04" db="EMBL/GenBank/DDBJ databases">
        <title>Identification of a novel bacterium isolated from mangrove sediments.</title>
        <authorList>
            <person name="Pan X."/>
        </authorList>
    </citation>
    <scope>NUCLEOTIDE SEQUENCE [LARGE SCALE GENOMIC DNA]</scope>
    <source>
        <strain evidence="4 5">B2638</strain>
    </source>
</reference>
<feature type="domain" description="N-acetyltransferase" evidence="3">
    <location>
        <begin position="11"/>
        <end position="164"/>
    </location>
</feature>
<dbReference type="CDD" id="cd04301">
    <property type="entry name" value="NAT_SF"/>
    <property type="match status" value="1"/>
</dbReference>
<evidence type="ECO:0000256" key="2">
    <source>
        <dbReference type="ARBA" id="ARBA00023315"/>
    </source>
</evidence>
<dbReference type="InterPro" id="IPR016181">
    <property type="entry name" value="Acyl_CoA_acyltransferase"/>
</dbReference>
<dbReference type="SUPFAM" id="SSF55729">
    <property type="entry name" value="Acyl-CoA N-acyltransferases (Nat)"/>
    <property type="match status" value="1"/>
</dbReference>
<evidence type="ECO:0000313" key="5">
    <source>
        <dbReference type="Proteomes" id="UP001202281"/>
    </source>
</evidence>